<dbReference type="Pfam" id="PF00005">
    <property type="entry name" value="ABC_tran"/>
    <property type="match status" value="1"/>
</dbReference>
<dbReference type="SUPFAM" id="SSF52540">
    <property type="entry name" value="P-loop containing nucleoside triphosphate hydrolases"/>
    <property type="match status" value="1"/>
</dbReference>
<dbReference type="Gene3D" id="1.20.1560.10">
    <property type="entry name" value="ABC transporter type 1, transmembrane domain"/>
    <property type="match status" value="1"/>
</dbReference>
<dbReference type="InterPro" id="IPR011527">
    <property type="entry name" value="ABC1_TM_dom"/>
</dbReference>
<feature type="domain" description="ABC transmembrane type-1" evidence="9">
    <location>
        <begin position="47"/>
        <end position="329"/>
    </location>
</feature>
<dbReference type="EMBL" id="JAKGAQ010000002">
    <property type="protein sequence ID" value="MCF2871165.1"/>
    <property type="molecule type" value="Genomic_DNA"/>
</dbReference>
<dbReference type="InterPro" id="IPR027417">
    <property type="entry name" value="P-loop_NTPase"/>
</dbReference>
<dbReference type="PROSITE" id="PS50893">
    <property type="entry name" value="ABC_TRANSPORTER_2"/>
    <property type="match status" value="1"/>
</dbReference>
<gene>
    <name evidence="10" type="ORF">L0664_08810</name>
</gene>
<keyword evidence="5 7" id="KW-1133">Transmembrane helix</keyword>
<evidence type="ECO:0000256" key="2">
    <source>
        <dbReference type="ARBA" id="ARBA00022692"/>
    </source>
</evidence>
<dbReference type="SMART" id="SM00382">
    <property type="entry name" value="AAA"/>
    <property type="match status" value="1"/>
</dbReference>
<dbReference type="Pfam" id="PF00664">
    <property type="entry name" value="ABC_membrane"/>
    <property type="match status" value="1"/>
</dbReference>
<dbReference type="InterPro" id="IPR017871">
    <property type="entry name" value="ABC_transporter-like_CS"/>
</dbReference>
<organism evidence="10 11">
    <name type="scientific">Octadecabacter dasysiphoniae</name>
    <dbReference type="NCBI Taxonomy" id="2909341"/>
    <lineage>
        <taxon>Bacteria</taxon>
        <taxon>Pseudomonadati</taxon>
        <taxon>Pseudomonadota</taxon>
        <taxon>Alphaproteobacteria</taxon>
        <taxon>Rhodobacterales</taxon>
        <taxon>Roseobacteraceae</taxon>
        <taxon>Octadecabacter</taxon>
    </lineage>
</organism>
<proteinExistence type="predicted"/>
<keyword evidence="3" id="KW-0547">Nucleotide-binding</keyword>
<evidence type="ECO:0000256" key="3">
    <source>
        <dbReference type="ARBA" id="ARBA00022741"/>
    </source>
</evidence>
<feature type="transmembrane region" description="Helical" evidence="7">
    <location>
        <begin position="278"/>
        <end position="298"/>
    </location>
</feature>
<dbReference type="SUPFAM" id="SSF90123">
    <property type="entry name" value="ABC transporter transmembrane region"/>
    <property type="match status" value="1"/>
</dbReference>
<dbReference type="Gene3D" id="3.40.50.300">
    <property type="entry name" value="P-loop containing nucleotide triphosphate hydrolases"/>
    <property type="match status" value="1"/>
</dbReference>
<comment type="caution">
    <text evidence="10">The sequence shown here is derived from an EMBL/GenBank/DDBJ whole genome shotgun (WGS) entry which is preliminary data.</text>
</comment>
<keyword evidence="11" id="KW-1185">Reference proteome</keyword>
<keyword evidence="4 10" id="KW-0067">ATP-binding</keyword>
<evidence type="ECO:0000313" key="10">
    <source>
        <dbReference type="EMBL" id="MCF2871165.1"/>
    </source>
</evidence>
<feature type="domain" description="ABC transporter" evidence="8">
    <location>
        <begin position="368"/>
        <end position="607"/>
    </location>
</feature>
<keyword evidence="2 7" id="KW-0812">Transmembrane</keyword>
<dbReference type="Proteomes" id="UP001200557">
    <property type="component" value="Unassembled WGS sequence"/>
</dbReference>
<dbReference type="PANTHER" id="PTHR43394">
    <property type="entry name" value="ATP-DEPENDENT PERMEASE MDL1, MITOCHONDRIAL"/>
    <property type="match status" value="1"/>
</dbReference>
<dbReference type="PROSITE" id="PS50929">
    <property type="entry name" value="ABC_TM1F"/>
    <property type="match status" value="1"/>
</dbReference>
<evidence type="ECO:0000259" key="8">
    <source>
        <dbReference type="PROSITE" id="PS50893"/>
    </source>
</evidence>
<evidence type="ECO:0000256" key="1">
    <source>
        <dbReference type="ARBA" id="ARBA00004651"/>
    </source>
</evidence>
<accession>A0ABS9CV98</accession>
<evidence type="ECO:0000256" key="6">
    <source>
        <dbReference type="ARBA" id="ARBA00023136"/>
    </source>
</evidence>
<reference evidence="10 11" key="1">
    <citation type="submission" date="2022-01" db="EMBL/GenBank/DDBJ databases">
        <title>Octadecabacter sp. nov., isolated from a marine alga.</title>
        <authorList>
            <person name="Jin M.S."/>
            <person name="Kim H.M."/>
            <person name="Han D.M."/>
            <person name="Jung J.J."/>
            <person name="Jeon C.O."/>
        </authorList>
    </citation>
    <scope>NUCLEOTIDE SEQUENCE [LARGE SCALE GENOMIC DNA]</scope>
    <source>
        <strain evidence="10 11">G9-8</strain>
    </source>
</reference>
<evidence type="ECO:0000256" key="4">
    <source>
        <dbReference type="ARBA" id="ARBA00022840"/>
    </source>
</evidence>
<dbReference type="InterPro" id="IPR036640">
    <property type="entry name" value="ABC1_TM_sf"/>
</dbReference>
<feature type="transmembrane region" description="Helical" evidence="7">
    <location>
        <begin position="191"/>
        <end position="214"/>
    </location>
</feature>
<evidence type="ECO:0000256" key="5">
    <source>
        <dbReference type="ARBA" id="ARBA00022989"/>
    </source>
</evidence>
<protein>
    <submittedName>
        <fullName evidence="10">ABC transporter ATP-binding protein/permease</fullName>
    </submittedName>
</protein>
<dbReference type="InterPro" id="IPR039421">
    <property type="entry name" value="Type_1_exporter"/>
</dbReference>
<name>A0ABS9CV98_9RHOB</name>
<dbReference type="GO" id="GO:0005524">
    <property type="term" value="F:ATP binding"/>
    <property type="evidence" value="ECO:0007669"/>
    <property type="project" value="UniProtKB-KW"/>
</dbReference>
<evidence type="ECO:0000256" key="7">
    <source>
        <dbReference type="SAM" id="Phobius"/>
    </source>
</evidence>
<dbReference type="InterPro" id="IPR003439">
    <property type="entry name" value="ABC_transporter-like_ATP-bd"/>
</dbReference>
<feature type="transmembrane region" description="Helical" evidence="7">
    <location>
        <begin position="44"/>
        <end position="66"/>
    </location>
</feature>
<evidence type="ECO:0000313" key="11">
    <source>
        <dbReference type="Proteomes" id="UP001200557"/>
    </source>
</evidence>
<dbReference type="PANTHER" id="PTHR43394:SF1">
    <property type="entry name" value="ATP-BINDING CASSETTE SUB-FAMILY B MEMBER 10, MITOCHONDRIAL"/>
    <property type="match status" value="1"/>
</dbReference>
<dbReference type="RefSeq" id="WP_235225282.1">
    <property type="nucleotide sequence ID" value="NZ_JAKGAQ010000002.1"/>
</dbReference>
<feature type="transmembrane region" description="Helical" evidence="7">
    <location>
        <begin position="161"/>
        <end position="185"/>
    </location>
</feature>
<dbReference type="InterPro" id="IPR003593">
    <property type="entry name" value="AAA+_ATPase"/>
</dbReference>
<feature type="transmembrane region" description="Helical" evidence="7">
    <location>
        <begin position="86"/>
        <end position="103"/>
    </location>
</feature>
<evidence type="ECO:0000259" key="9">
    <source>
        <dbReference type="PROSITE" id="PS50929"/>
    </source>
</evidence>
<sequence>MFRLYDRITRIALGLVDPYDPGDASPPARHVWPYLKSHLYPLRWVLILSVIVTVIAASVEVWLISYAGQLIDMLADTPRDEIWQRHAPNLIGAAFILILFRPVSQFLRHAANDISLQCNAANLFRWRAHAHLTKQSVGWFQDDLAGRTASRLVLMGNYATFVIYHSLNAVAFGLVYMIGVVTFMAGIDIRLAVPLFIWLALYILVMVVIIPRMVRSMETFMASKSALLGGVVDTFSNFDTVSLFARRKDIEADHRAWLETTREKLFLARQISVGMRTLTVWLEGLIITGFVGYGVWLWSGGHATIGLVSAAVAMSLRITTMADWVSEAVWAIFENVGSVREALRSIAQPLSIPDTSGAPELSVSGGRISINNIRHHYGKGQGGLAGISVDIQSGEKIGLVGPSGAGKSTLVNLILQFYEPESGQILIDGQDVSAVDRESLRNAVGMVSQQAALLNRSVRDNIALGRDGVSQNQIEAAAREAQAHDFITDLQDSEGRRGYDAHVGERGVKLSGGQRQRISIARVILKDAPILILDEATSALDSEVEADIHAALTTIIADKTVIAIAHRLSTIAQMDRIMVIDQGAIVESGTHQDLLTQGGLYARLWDRQSGGFIGHID</sequence>
<keyword evidence="6 7" id="KW-0472">Membrane</keyword>
<comment type="subcellular location">
    <subcellularLocation>
        <location evidence="1">Cell membrane</location>
        <topology evidence="1">Multi-pass membrane protein</topology>
    </subcellularLocation>
</comment>
<dbReference type="PROSITE" id="PS00211">
    <property type="entry name" value="ABC_TRANSPORTER_1"/>
    <property type="match status" value="1"/>
</dbReference>